<comment type="caution">
    <text evidence="2">The sequence shown here is derived from an EMBL/GenBank/DDBJ whole genome shotgun (WGS) entry which is preliminary data.</text>
</comment>
<dbReference type="AlphaFoldDB" id="A0A1X0I9G7"/>
<reference evidence="2 3" key="1">
    <citation type="submission" date="2017-02" db="EMBL/GenBank/DDBJ databases">
        <title>The new phylogeny of genus Mycobacterium.</title>
        <authorList>
            <person name="Tortoli E."/>
            <person name="Trovato A."/>
            <person name="Cirillo D.M."/>
        </authorList>
    </citation>
    <scope>NUCLEOTIDE SEQUENCE [LARGE SCALE GENOMIC DNA]</scope>
    <source>
        <strain evidence="2 3">DSM 45000</strain>
    </source>
</reference>
<keyword evidence="3" id="KW-1185">Reference proteome</keyword>
<name>A0A1X0I9G7_9MYCO</name>
<organism evidence="2 3">
    <name type="scientific">Mycobacterium paraseoulense</name>
    <dbReference type="NCBI Taxonomy" id="590652"/>
    <lineage>
        <taxon>Bacteria</taxon>
        <taxon>Bacillati</taxon>
        <taxon>Actinomycetota</taxon>
        <taxon>Actinomycetes</taxon>
        <taxon>Mycobacteriales</taxon>
        <taxon>Mycobacteriaceae</taxon>
        <taxon>Mycobacterium</taxon>
    </lineage>
</organism>
<proteinExistence type="predicted"/>
<accession>A0A1X0I9G7</accession>
<dbReference type="EMBL" id="MVIE01000016">
    <property type="protein sequence ID" value="ORB40231.1"/>
    <property type="molecule type" value="Genomic_DNA"/>
</dbReference>
<evidence type="ECO:0000313" key="2">
    <source>
        <dbReference type="EMBL" id="ORB40231.1"/>
    </source>
</evidence>
<dbReference type="Proteomes" id="UP000192513">
    <property type="component" value="Unassembled WGS sequence"/>
</dbReference>
<evidence type="ECO:0000256" key="1">
    <source>
        <dbReference type="SAM" id="MobiDB-lite"/>
    </source>
</evidence>
<protein>
    <submittedName>
        <fullName evidence="2">Uncharacterized protein</fullName>
    </submittedName>
</protein>
<feature type="region of interest" description="Disordered" evidence="1">
    <location>
        <begin position="1"/>
        <end position="21"/>
    </location>
</feature>
<gene>
    <name evidence="2" type="ORF">BST39_14140</name>
</gene>
<evidence type="ECO:0000313" key="3">
    <source>
        <dbReference type="Proteomes" id="UP000192513"/>
    </source>
</evidence>
<sequence>MGDNCGGHRDHERTHHVNPCSPTKNQVLSALSVAVSAVLCFGAGTARADTAGVHFQPATLNNLPSLQVTVTDTSGNGSPGTYGSCVFNATPTFGTMDVLQGVGTPMAPLNQTFQLNQGGQQQLNFAPELPTGTLWNVTITCTDPVQNQTGTIYNQPIPF</sequence>
<feature type="compositionally biased region" description="Basic and acidic residues" evidence="1">
    <location>
        <begin position="1"/>
        <end position="15"/>
    </location>
</feature>